<reference evidence="3" key="1">
    <citation type="journal article" date="2018" name="Proc. Natl. Acad. Sci. U.S.A.">
        <title>Linking secondary metabolites to gene clusters through genome sequencing of six diverse Aspergillus species.</title>
        <authorList>
            <person name="Kaerboelling I."/>
            <person name="Vesth T.C."/>
            <person name="Frisvad J.C."/>
            <person name="Nybo J.L."/>
            <person name="Theobald S."/>
            <person name="Kuo A."/>
            <person name="Bowyer P."/>
            <person name="Matsuda Y."/>
            <person name="Mondo S."/>
            <person name="Lyhne E.K."/>
            <person name="Kogle M.E."/>
            <person name="Clum A."/>
            <person name="Lipzen A."/>
            <person name="Salamov A."/>
            <person name="Ngan C.Y."/>
            <person name="Daum C."/>
            <person name="Chiniquy J."/>
            <person name="Barry K."/>
            <person name="LaButti K."/>
            <person name="Haridas S."/>
            <person name="Simmons B.A."/>
            <person name="Magnuson J.K."/>
            <person name="Mortensen U.H."/>
            <person name="Larsen T.O."/>
            <person name="Grigoriev I.V."/>
            <person name="Baker S.E."/>
            <person name="Andersen M.R."/>
        </authorList>
    </citation>
    <scope>NUCLEOTIDE SEQUENCE [LARGE SCALE GENOMIC DNA]</scope>
    <source>
        <strain evidence="3">IBT 16806</strain>
    </source>
</reference>
<name>A0A2I1CP85_ASPN1</name>
<dbReference type="EMBL" id="MSZS01000001">
    <property type="protein sequence ID" value="PKX99426.1"/>
    <property type="molecule type" value="Genomic_DNA"/>
</dbReference>
<evidence type="ECO:0000313" key="3">
    <source>
        <dbReference type="Proteomes" id="UP000234474"/>
    </source>
</evidence>
<keyword evidence="1" id="KW-0812">Transmembrane</keyword>
<keyword evidence="3" id="KW-1185">Reference proteome</keyword>
<evidence type="ECO:0000313" key="2">
    <source>
        <dbReference type="EMBL" id="PKX99426.1"/>
    </source>
</evidence>
<dbReference type="AlphaFoldDB" id="A0A2I1CP85"/>
<keyword evidence="1" id="KW-1133">Transmembrane helix</keyword>
<feature type="transmembrane region" description="Helical" evidence="1">
    <location>
        <begin position="14"/>
        <end position="35"/>
    </location>
</feature>
<dbReference type="RefSeq" id="XP_024688021.1">
    <property type="nucleotide sequence ID" value="XM_024826410.1"/>
</dbReference>
<organism evidence="2 3">
    <name type="scientific">Aspergillus novofumigatus (strain IBT 16806)</name>
    <dbReference type="NCBI Taxonomy" id="1392255"/>
    <lineage>
        <taxon>Eukaryota</taxon>
        <taxon>Fungi</taxon>
        <taxon>Dikarya</taxon>
        <taxon>Ascomycota</taxon>
        <taxon>Pezizomycotina</taxon>
        <taxon>Eurotiomycetes</taxon>
        <taxon>Eurotiomycetidae</taxon>
        <taxon>Eurotiales</taxon>
        <taxon>Aspergillaceae</taxon>
        <taxon>Aspergillus</taxon>
        <taxon>Aspergillus subgen. Fumigati</taxon>
    </lineage>
</organism>
<gene>
    <name evidence="2" type="ORF">P174DRAFT_437884</name>
</gene>
<dbReference type="GeneID" id="36533735"/>
<comment type="caution">
    <text evidence="2">The sequence shown here is derived from an EMBL/GenBank/DDBJ whole genome shotgun (WGS) entry which is preliminary data.</text>
</comment>
<dbReference type="VEuPathDB" id="FungiDB:P174DRAFT_437884"/>
<evidence type="ECO:0000256" key="1">
    <source>
        <dbReference type="SAM" id="Phobius"/>
    </source>
</evidence>
<dbReference type="Proteomes" id="UP000234474">
    <property type="component" value="Unassembled WGS sequence"/>
</dbReference>
<accession>A0A2I1CP85</accession>
<sequence length="53" mass="5993">MSILTTEYDLTKSLQLLLVMPGSCAWVAVVQFLFLTGPTESCELSEIRWKFPV</sequence>
<proteinExistence type="predicted"/>
<keyword evidence="1" id="KW-0472">Membrane</keyword>
<protein>
    <submittedName>
        <fullName evidence="2">Uncharacterized protein</fullName>
    </submittedName>
</protein>